<evidence type="ECO:0000256" key="1">
    <source>
        <dbReference type="ARBA" id="ARBA00022737"/>
    </source>
</evidence>
<evidence type="ECO:0000313" key="5">
    <source>
        <dbReference type="Proteomes" id="UP000452235"/>
    </source>
</evidence>
<dbReference type="OrthoDB" id="6730379at2759"/>
<dbReference type="EMBL" id="BLJY01000004">
    <property type="protein sequence ID" value="GFF15633.1"/>
    <property type="molecule type" value="Genomic_DNA"/>
</dbReference>
<dbReference type="SUPFAM" id="SSF54928">
    <property type="entry name" value="RNA-binding domain, RBD"/>
    <property type="match status" value="1"/>
</dbReference>
<sequence>MLSRPTSQFALSRRWNSHDTQTQTRPRAAVATATPEDEERMIDAAVQYTEGTYKDGTPTESEAKVPAAAEAETEPVVEVEESKRAKRLRLLNEEPTPKETVYVGNLFYDVTAEDLRKQMEKYGVVEQVFITFDNRGISRGFGYVQFDTIESAKRAISAMHMRVFEGRRVVVQYAQNNVAPQRSMRPATRTLYIGNLSFETTDRDLNELFRDVVNVIDVRVSVDRRTGLFRGFAHAEFINVESARIGYEILSRKTPYGRKLRIDYSETNRRADRIPGAEGEIP</sequence>
<proteinExistence type="predicted"/>
<organism evidence="4 5">
    <name type="scientific">Aspergillus terreus</name>
    <dbReference type="NCBI Taxonomy" id="33178"/>
    <lineage>
        <taxon>Eukaryota</taxon>
        <taxon>Fungi</taxon>
        <taxon>Dikarya</taxon>
        <taxon>Ascomycota</taxon>
        <taxon>Pezizomycotina</taxon>
        <taxon>Eurotiomycetes</taxon>
        <taxon>Eurotiomycetidae</taxon>
        <taxon>Eurotiales</taxon>
        <taxon>Aspergillaceae</taxon>
        <taxon>Aspergillus</taxon>
        <taxon>Aspergillus subgen. Circumdati</taxon>
    </lineage>
</organism>
<dbReference type="PANTHER" id="PTHR23236">
    <property type="entry name" value="EUKARYOTIC TRANSLATION INITIATION FACTOR 4B/4H"/>
    <property type="match status" value="1"/>
</dbReference>
<dbReference type="SMART" id="SM00360">
    <property type="entry name" value="RRM"/>
    <property type="match status" value="2"/>
</dbReference>
<dbReference type="InterPro" id="IPR012677">
    <property type="entry name" value="Nucleotide-bd_a/b_plait_sf"/>
</dbReference>
<dbReference type="AlphaFoldDB" id="A0A5M3YUK6"/>
<evidence type="ECO:0000313" key="4">
    <source>
        <dbReference type="EMBL" id="GFF15633.1"/>
    </source>
</evidence>
<evidence type="ECO:0000256" key="3">
    <source>
        <dbReference type="SAM" id="MobiDB-lite"/>
    </source>
</evidence>
<dbReference type="Pfam" id="PF00076">
    <property type="entry name" value="RRM_1"/>
    <property type="match status" value="2"/>
</dbReference>
<keyword evidence="1" id="KW-0677">Repeat</keyword>
<keyword evidence="5" id="KW-1185">Reference proteome</keyword>
<name>A0A5M3YUK6_ASPTE</name>
<gene>
    <name evidence="4" type="ORF">ATEIFO6365_0004075200</name>
</gene>
<feature type="compositionally biased region" description="Polar residues" evidence="3">
    <location>
        <begin position="1"/>
        <end position="10"/>
    </location>
</feature>
<feature type="compositionally biased region" description="Low complexity" evidence="3">
    <location>
        <begin position="20"/>
        <end position="34"/>
    </location>
</feature>
<dbReference type="InterPro" id="IPR000504">
    <property type="entry name" value="RRM_dom"/>
</dbReference>
<dbReference type="InterPro" id="IPR035979">
    <property type="entry name" value="RBD_domain_sf"/>
</dbReference>
<dbReference type="Proteomes" id="UP000452235">
    <property type="component" value="Unassembled WGS sequence"/>
</dbReference>
<dbReference type="PANTHER" id="PTHR23236:SF119">
    <property type="entry name" value="NUCLEAR RNA-BINDING PROTEIN SART-3"/>
    <property type="match status" value="1"/>
</dbReference>
<reference evidence="4 5" key="1">
    <citation type="submission" date="2020-01" db="EMBL/GenBank/DDBJ databases">
        <title>Aspergillus terreus IFO 6365 whole genome shotgun sequence.</title>
        <authorList>
            <person name="Kanamasa S."/>
            <person name="Takahashi H."/>
        </authorList>
    </citation>
    <scope>NUCLEOTIDE SEQUENCE [LARGE SCALE GENOMIC DNA]</scope>
    <source>
        <strain evidence="4 5">IFO 6365</strain>
    </source>
</reference>
<dbReference type="Gene3D" id="3.30.70.330">
    <property type="match status" value="2"/>
</dbReference>
<dbReference type="GO" id="GO:0003723">
    <property type="term" value="F:RNA binding"/>
    <property type="evidence" value="ECO:0007669"/>
    <property type="project" value="UniProtKB-UniRule"/>
</dbReference>
<feature type="region of interest" description="Disordered" evidence="3">
    <location>
        <begin position="1"/>
        <end position="36"/>
    </location>
</feature>
<accession>A0A5M3YUK6</accession>
<protein>
    <submittedName>
        <fullName evidence="4">C6 transcription factor</fullName>
    </submittedName>
</protein>
<comment type="caution">
    <text evidence="4">The sequence shown here is derived from an EMBL/GenBank/DDBJ whole genome shotgun (WGS) entry which is preliminary data.</text>
</comment>
<dbReference type="CDD" id="cd00590">
    <property type="entry name" value="RRM_SF"/>
    <property type="match status" value="1"/>
</dbReference>
<keyword evidence="2" id="KW-0694">RNA-binding</keyword>
<dbReference type="PROSITE" id="PS50102">
    <property type="entry name" value="RRM"/>
    <property type="match status" value="2"/>
</dbReference>
<evidence type="ECO:0000256" key="2">
    <source>
        <dbReference type="ARBA" id="ARBA00022884"/>
    </source>
</evidence>
<dbReference type="VEuPathDB" id="FungiDB:ATEG_04761"/>